<dbReference type="PANTHER" id="PTHR30572">
    <property type="entry name" value="MEMBRANE COMPONENT OF TRANSPORTER-RELATED"/>
    <property type="match status" value="1"/>
</dbReference>
<dbReference type="Pfam" id="PF02687">
    <property type="entry name" value="FtsX"/>
    <property type="match status" value="1"/>
</dbReference>
<dbReference type="AlphaFoldDB" id="B0NIS3"/>
<dbReference type="GO" id="GO:0005886">
    <property type="term" value="C:plasma membrane"/>
    <property type="evidence" value="ECO:0007669"/>
    <property type="project" value="UniProtKB-SubCell"/>
</dbReference>
<evidence type="ECO:0000313" key="7">
    <source>
        <dbReference type="EMBL" id="QBF75261.1"/>
    </source>
</evidence>
<dbReference type="GO" id="GO:0005524">
    <property type="term" value="F:ATP binding"/>
    <property type="evidence" value="ECO:0007669"/>
    <property type="project" value="UniProtKB-KW"/>
</dbReference>
<keyword evidence="7" id="KW-0067">ATP-binding</keyword>
<dbReference type="InterPro" id="IPR003838">
    <property type="entry name" value="ABC3_permease_C"/>
</dbReference>
<dbReference type="GO" id="GO:0022857">
    <property type="term" value="F:transmembrane transporter activity"/>
    <property type="evidence" value="ECO:0007669"/>
    <property type="project" value="TreeGrafter"/>
</dbReference>
<evidence type="ECO:0000313" key="8">
    <source>
        <dbReference type="Proteomes" id="UP000289664"/>
    </source>
</evidence>
<accession>B0NIS3</accession>
<evidence type="ECO:0000256" key="1">
    <source>
        <dbReference type="ARBA" id="ARBA00004651"/>
    </source>
</evidence>
<keyword evidence="3" id="KW-0812">Transmembrane</keyword>
<keyword evidence="7" id="KW-0378">Hydrolase</keyword>
<name>B0NIS3_CLOS5</name>
<dbReference type="Proteomes" id="UP000289664">
    <property type="component" value="Chromosome"/>
</dbReference>
<organism evidence="7 8">
    <name type="scientific">Clostridium scindens (strain ATCC 35704 / DSM 5676 / VPI 13733 / 19)</name>
    <dbReference type="NCBI Taxonomy" id="411468"/>
    <lineage>
        <taxon>Bacteria</taxon>
        <taxon>Bacillati</taxon>
        <taxon>Bacillota</taxon>
        <taxon>Clostridia</taxon>
        <taxon>Lachnospirales</taxon>
        <taxon>Lachnospiraceae</taxon>
    </lineage>
</organism>
<evidence type="ECO:0000256" key="5">
    <source>
        <dbReference type="ARBA" id="ARBA00023136"/>
    </source>
</evidence>
<dbReference type="GeneID" id="62696862"/>
<dbReference type="PANTHER" id="PTHR30572:SF9">
    <property type="entry name" value="ABC TRANSPORTER PERMEASE PROTEIN"/>
    <property type="match status" value="1"/>
</dbReference>
<sequence>MMNVFQRGIRSIFRKPVKSILLLIVVVVISSFFMAGLAGQSANIKTQDATRQAVGATFRLEVNEMNSQKRGEEASKILGNKEGEYNGYVQKQMPDGAWLSTGDNSFYTIRQADVQKIAEVDGIEAYNLITVSTPVNPVNFKRIENPDVDQSSDLGGVNVRGNRIMEMDMDVASGKIKLVEGRMIKENETDVCMVSEELAKLNSLKPGDELQFNNAKDKENSQEYSAKVVGIYKTTQKIKPVMSGDTYRSENTIFTDLHFPEKASGEEGNPLFQYAIFKVKDVDAYDRVKADIQKVDIGWERYDLIDNNGNIKSMAENFNDMEKISRMLLLLVSSASYIILVLIFLFWMKNRTQEIGILMALGESKKRIWMQFLVEALLVGCIGFVLSMGASPLLSKATASYLARQTQEQAEEQAEADADSITTDYVAPELTITGTEIVITGKMIATDVLAIIGLLLFAVSIASISIMRKSPKDILSEMG</sequence>
<evidence type="ECO:0000256" key="3">
    <source>
        <dbReference type="ARBA" id="ARBA00022692"/>
    </source>
</evidence>
<reference evidence="7 8" key="1">
    <citation type="journal article" date="2019" name="Appl. Environ. Microbiol.">
        <title>Clostridium scindens ATCC 35704: integration of nutritional requirements, the complete genome sequence, and global transcriptional responses to bile acids.</title>
        <authorList>
            <person name="Devendran S."/>
            <person name="Shrestha R."/>
            <person name="Alves J.M.P."/>
            <person name="Wolf P.G."/>
            <person name="Ly L."/>
            <person name="Hernandez A.G."/>
            <person name="Mendez-Garcia C."/>
            <person name="Inboden A."/>
            <person name="Wiley J."/>
            <person name="Paul O."/>
            <person name="Allen A."/>
            <person name="Springer E."/>
            <person name="Wright C.L."/>
            <person name="Fields C.J."/>
            <person name="Daniel S.L."/>
            <person name="Ridlon J.M."/>
        </authorList>
    </citation>
    <scope>NUCLEOTIDE SEQUENCE [LARGE SCALE GENOMIC DNA]</scope>
    <source>
        <strain evidence="7 8">ATCC 35704</strain>
    </source>
</reference>
<dbReference type="KEGG" id="csci:HDCHBGLK_02670"/>
<keyword evidence="5" id="KW-0472">Membrane</keyword>
<keyword evidence="8" id="KW-1185">Reference proteome</keyword>
<proteinExistence type="predicted"/>
<keyword evidence="4" id="KW-1133">Transmembrane helix</keyword>
<dbReference type="GO" id="GO:0016787">
    <property type="term" value="F:hydrolase activity"/>
    <property type="evidence" value="ECO:0007669"/>
    <property type="project" value="UniProtKB-KW"/>
</dbReference>
<gene>
    <name evidence="7" type="primary">macB_5</name>
    <name evidence="7" type="ORF">HDCHBGLK_02670</name>
</gene>
<dbReference type="EC" id="3.6.3.-" evidence="7"/>
<evidence type="ECO:0000256" key="4">
    <source>
        <dbReference type="ARBA" id="ARBA00022989"/>
    </source>
</evidence>
<dbReference type="RefSeq" id="WP_004608067.1">
    <property type="nucleotide sequence ID" value="NZ_CP036170.1"/>
</dbReference>
<evidence type="ECO:0000259" key="6">
    <source>
        <dbReference type="Pfam" id="PF02687"/>
    </source>
</evidence>
<keyword evidence="7" id="KW-0547">Nucleotide-binding</keyword>
<dbReference type="eggNOG" id="COG0577">
    <property type="taxonomic scope" value="Bacteria"/>
</dbReference>
<keyword evidence="2" id="KW-1003">Cell membrane</keyword>
<dbReference type="HOGENOM" id="CLU_039499_2_1_9"/>
<evidence type="ECO:0000256" key="2">
    <source>
        <dbReference type="ARBA" id="ARBA00022475"/>
    </source>
</evidence>
<dbReference type="STRING" id="411468.CLOSCI_03402"/>
<dbReference type="InterPro" id="IPR050250">
    <property type="entry name" value="Macrolide_Exporter_MacB"/>
</dbReference>
<comment type="subcellular location">
    <subcellularLocation>
        <location evidence="1">Cell membrane</location>
        <topology evidence="1">Multi-pass membrane protein</topology>
    </subcellularLocation>
</comment>
<feature type="domain" description="ABC3 transporter permease C-terminal" evidence="6">
    <location>
        <begin position="327"/>
        <end position="471"/>
    </location>
</feature>
<protein>
    <submittedName>
        <fullName evidence="7">Macrolide export ATP-binding/permease protein MacB</fullName>
        <ecNumber evidence="7">3.6.3.-</ecNumber>
    </submittedName>
</protein>
<dbReference type="EMBL" id="CP036170">
    <property type="protein sequence ID" value="QBF75261.1"/>
    <property type="molecule type" value="Genomic_DNA"/>
</dbReference>